<organism evidence="1 2">
    <name type="scientific">Ornithinicoccus hortensis</name>
    <dbReference type="NCBI Taxonomy" id="82346"/>
    <lineage>
        <taxon>Bacteria</taxon>
        <taxon>Bacillati</taxon>
        <taxon>Actinomycetota</taxon>
        <taxon>Actinomycetes</taxon>
        <taxon>Micrococcales</taxon>
        <taxon>Intrasporangiaceae</taxon>
        <taxon>Ornithinicoccus</taxon>
    </lineage>
</organism>
<reference evidence="1 2" key="1">
    <citation type="submission" date="2019-06" db="EMBL/GenBank/DDBJ databases">
        <title>Sequencing the genomes of 1000 actinobacteria strains.</title>
        <authorList>
            <person name="Klenk H.-P."/>
        </authorList>
    </citation>
    <scope>NUCLEOTIDE SEQUENCE [LARGE SCALE GENOMIC DNA]</scope>
    <source>
        <strain evidence="1 2">DSM 12335</strain>
    </source>
</reference>
<evidence type="ECO:0000313" key="2">
    <source>
        <dbReference type="Proteomes" id="UP000319516"/>
    </source>
</evidence>
<proteinExistence type="predicted"/>
<gene>
    <name evidence="1" type="ORF">FB467_1524</name>
</gene>
<comment type="caution">
    <text evidence="1">The sequence shown here is derived from an EMBL/GenBank/DDBJ whole genome shotgun (WGS) entry which is preliminary data.</text>
</comment>
<dbReference type="Proteomes" id="UP000319516">
    <property type="component" value="Unassembled WGS sequence"/>
</dbReference>
<dbReference type="AlphaFoldDB" id="A0A542YQN8"/>
<accession>A0A542YQN8</accession>
<evidence type="ECO:0000313" key="1">
    <source>
        <dbReference type="EMBL" id="TQL50416.1"/>
    </source>
</evidence>
<protein>
    <submittedName>
        <fullName evidence="1">Uncharacterized protein</fullName>
    </submittedName>
</protein>
<keyword evidence="2" id="KW-1185">Reference proteome</keyword>
<sequence>MVAVLSYLALCLLPAAVTAVLIRLVSWFVGHERPAATTAPDPVPTARSLEALVATLRRLETDYAAVEASRLPARAHRLQAISLAYDDTLRECCLALEIPPPENPPLPPVERMRTEAELSLRGLTW</sequence>
<dbReference type="OrthoDB" id="4843798at2"/>
<name>A0A542YQN8_9MICO</name>
<dbReference type="RefSeq" id="WP_141784555.1">
    <property type="nucleotide sequence ID" value="NZ_BAAAIK010000002.1"/>
</dbReference>
<dbReference type="EMBL" id="VFOP01000001">
    <property type="protein sequence ID" value="TQL50416.1"/>
    <property type="molecule type" value="Genomic_DNA"/>
</dbReference>